<feature type="region of interest" description="Disordered" evidence="1">
    <location>
        <begin position="32"/>
        <end position="57"/>
    </location>
</feature>
<evidence type="ECO:0000313" key="2">
    <source>
        <dbReference type="EMBL" id="ALC24177.1"/>
    </source>
</evidence>
<name>A0A0M4DEY4_STRPR</name>
<sequence length="57" mass="6169">MRRDRAGEDRLQQDRGFPLLFPVPSIVLLVRQDTGRDGPDAAGAAVATAPPGLQSRR</sequence>
<proteinExistence type="predicted"/>
<protein>
    <submittedName>
        <fullName evidence="2">Uncharacterized protein</fullName>
    </submittedName>
</protein>
<dbReference type="GeneID" id="97233083"/>
<reference evidence="2 3" key="1">
    <citation type="submission" date="2015-08" db="EMBL/GenBank/DDBJ databases">
        <title>Genome sequence of the pristinamycin over-producing bacterium Streptomyces pristinaespiralis HCCB10218.</title>
        <authorList>
            <person name="Tian J."/>
            <person name="Yang J."/>
            <person name="Li L."/>
            <person name="Ruan L."/>
            <person name="Wei W."/>
            <person name="Zheng G."/>
            <person name="Wei Z."/>
            <person name="Yang S."/>
            <person name="Ge M."/>
            <person name="Jiang W."/>
            <person name="Lu Y."/>
        </authorList>
    </citation>
    <scope>NUCLEOTIDE SEQUENCE [LARGE SCALE GENOMIC DNA]</scope>
    <source>
        <strain evidence="2 3">HCCB 10218</strain>
    </source>
</reference>
<accession>A0A0M4DEY4</accession>
<evidence type="ECO:0000313" key="3">
    <source>
        <dbReference type="Proteomes" id="UP000060513"/>
    </source>
</evidence>
<dbReference type="STRING" id="38300.SPRI_5871"/>
<evidence type="ECO:0000256" key="1">
    <source>
        <dbReference type="SAM" id="MobiDB-lite"/>
    </source>
</evidence>
<dbReference type="RefSeq" id="WP_005319450.1">
    <property type="nucleotide sequence ID" value="NZ_CP011340.1"/>
</dbReference>
<dbReference type="EMBL" id="CP011340">
    <property type="protein sequence ID" value="ALC24177.1"/>
    <property type="molecule type" value="Genomic_DNA"/>
</dbReference>
<dbReference type="KEGG" id="spri:SPRI_5871"/>
<gene>
    <name evidence="2" type="ORF">SPRI_5871</name>
</gene>
<dbReference type="Proteomes" id="UP000060513">
    <property type="component" value="Chromosome"/>
</dbReference>
<dbReference type="PATRIC" id="fig|38300.4.peg.6147"/>
<feature type="compositionally biased region" description="Low complexity" evidence="1">
    <location>
        <begin position="40"/>
        <end position="57"/>
    </location>
</feature>
<organism evidence="2">
    <name type="scientific">Streptomyces pristinaespiralis</name>
    <dbReference type="NCBI Taxonomy" id="38300"/>
    <lineage>
        <taxon>Bacteria</taxon>
        <taxon>Bacillati</taxon>
        <taxon>Actinomycetota</taxon>
        <taxon>Actinomycetes</taxon>
        <taxon>Kitasatosporales</taxon>
        <taxon>Streptomycetaceae</taxon>
        <taxon>Streptomyces</taxon>
    </lineage>
</organism>
<dbReference type="AlphaFoldDB" id="A0A0M4DEY4"/>